<dbReference type="SUPFAM" id="SSF53756">
    <property type="entry name" value="UDP-Glycosyltransferase/glycogen phosphorylase"/>
    <property type="match status" value="1"/>
</dbReference>
<dbReference type="GO" id="GO:0016757">
    <property type="term" value="F:glycosyltransferase activity"/>
    <property type="evidence" value="ECO:0007669"/>
    <property type="project" value="UniProtKB-KW"/>
</dbReference>
<evidence type="ECO:0000313" key="3">
    <source>
        <dbReference type="EMBL" id="MFC6363188.1"/>
    </source>
</evidence>
<dbReference type="Pfam" id="PF00534">
    <property type="entry name" value="Glycos_transf_1"/>
    <property type="match status" value="1"/>
</dbReference>
<proteinExistence type="predicted"/>
<reference evidence="4" key="1">
    <citation type="journal article" date="2019" name="Int. J. Syst. Evol. Microbiol.">
        <title>The Global Catalogue of Microorganisms (GCM) 10K type strain sequencing project: providing services to taxonomists for standard genome sequencing and annotation.</title>
        <authorList>
            <consortium name="The Broad Institute Genomics Platform"/>
            <consortium name="The Broad Institute Genome Sequencing Center for Infectious Disease"/>
            <person name="Wu L."/>
            <person name="Ma J."/>
        </authorList>
    </citation>
    <scope>NUCLEOTIDE SEQUENCE [LARGE SCALE GENOMIC DNA]</scope>
    <source>
        <strain evidence="4">CGMCC 4.1530</strain>
    </source>
</reference>
<gene>
    <name evidence="3" type="ORF">ACFP73_14005</name>
</gene>
<dbReference type="Gene3D" id="3.40.50.2000">
    <property type="entry name" value="Glycogen Phosphorylase B"/>
    <property type="match status" value="1"/>
</dbReference>
<dbReference type="EMBL" id="JBHSUC010000021">
    <property type="protein sequence ID" value="MFC6363188.1"/>
    <property type="molecule type" value="Genomic_DNA"/>
</dbReference>
<keyword evidence="4" id="KW-1185">Reference proteome</keyword>
<feature type="domain" description="Glycosyl transferase family 1" evidence="2">
    <location>
        <begin position="194"/>
        <end position="349"/>
    </location>
</feature>
<sequence length="381" mass="45007">MKKIVLSGVNMVEGGILTIFRTLIKILSSDSDIKIICLVNKKELFESEMLNDNIEFIEFPDVKRSWLKRIKFEFIDSYFISRRLKADLWICLHDITANLYRTKQMVYCHNPSPFYKVTKKDFTFDKKFFLFTIFYKLLYRINIKKNDTIFVQQEWIADNFRQWFGISNVLVSRPQNEKVASNAEARDCNYNPFENKVIFFYPSFPRTFKNFEVIIKSLKLLKEKNINAYNKVVILLTIDDDMNKYSKHICDEIRDAGISNIKLLGKLDITAVHKIYRGSCDYLLFPSKLETWGLPLTEAKSYEIPIIVSDLPYAHETIGNYKKCKFFDPENYYSLSNVFEEIINKNITYDTNHQNTISPLCELNDWEQFKSYIIKSISTQV</sequence>
<comment type="caution">
    <text evidence="3">The sequence shown here is derived from an EMBL/GenBank/DDBJ whole genome shotgun (WGS) entry which is preliminary data.</text>
</comment>
<dbReference type="Proteomes" id="UP001596215">
    <property type="component" value="Unassembled WGS sequence"/>
</dbReference>
<dbReference type="PANTHER" id="PTHR46401:SF2">
    <property type="entry name" value="GLYCOSYLTRANSFERASE WBBK-RELATED"/>
    <property type="match status" value="1"/>
</dbReference>
<dbReference type="RefSeq" id="WP_343877087.1">
    <property type="nucleotide sequence ID" value="NZ_BAAAFW010000056.1"/>
</dbReference>
<keyword evidence="1 3" id="KW-0808">Transferase</keyword>
<dbReference type="EC" id="2.4.-.-" evidence="3"/>
<keyword evidence="3" id="KW-0328">Glycosyltransferase</keyword>
<dbReference type="PANTHER" id="PTHR46401">
    <property type="entry name" value="GLYCOSYLTRANSFERASE WBBK-RELATED"/>
    <property type="match status" value="1"/>
</dbReference>
<dbReference type="InterPro" id="IPR001296">
    <property type="entry name" value="Glyco_trans_1"/>
</dbReference>
<evidence type="ECO:0000256" key="1">
    <source>
        <dbReference type="ARBA" id="ARBA00022679"/>
    </source>
</evidence>
<evidence type="ECO:0000313" key="4">
    <source>
        <dbReference type="Proteomes" id="UP001596215"/>
    </source>
</evidence>
<organism evidence="3 4">
    <name type="scientific">Tatumella punctata</name>
    <dbReference type="NCBI Taxonomy" id="399969"/>
    <lineage>
        <taxon>Bacteria</taxon>
        <taxon>Pseudomonadati</taxon>
        <taxon>Pseudomonadota</taxon>
        <taxon>Gammaproteobacteria</taxon>
        <taxon>Enterobacterales</taxon>
        <taxon>Erwiniaceae</taxon>
        <taxon>Tatumella</taxon>
    </lineage>
</organism>
<evidence type="ECO:0000259" key="2">
    <source>
        <dbReference type="Pfam" id="PF00534"/>
    </source>
</evidence>
<name>A0ABW1VTA2_9GAMM</name>
<accession>A0ABW1VTA2</accession>
<protein>
    <submittedName>
        <fullName evidence="3">Glycosyltransferase</fullName>
        <ecNumber evidence="3">2.4.-.-</ecNumber>
    </submittedName>
</protein>